<evidence type="ECO:0000313" key="3">
    <source>
        <dbReference type="Proteomes" id="UP000694388"/>
    </source>
</evidence>
<name>A0A8C4QAB8_EPTBU</name>
<dbReference type="Ensembl" id="ENSEBUT00000012943.1">
    <property type="protein sequence ID" value="ENSEBUP00000012367.1"/>
    <property type="gene ID" value="ENSEBUG00000007877.1"/>
</dbReference>
<organism evidence="2 3">
    <name type="scientific">Eptatretus burgeri</name>
    <name type="common">Inshore hagfish</name>
    <dbReference type="NCBI Taxonomy" id="7764"/>
    <lineage>
        <taxon>Eukaryota</taxon>
        <taxon>Metazoa</taxon>
        <taxon>Chordata</taxon>
        <taxon>Craniata</taxon>
        <taxon>Vertebrata</taxon>
        <taxon>Cyclostomata</taxon>
        <taxon>Myxini</taxon>
        <taxon>Myxiniformes</taxon>
        <taxon>Myxinidae</taxon>
        <taxon>Eptatretinae</taxon>
        <taxon>Eptatretus</taxon>
    </lineage>
</organism>
<sequence length="219" mass="24573">MARLEPTSGFNFLMFVLVASSSLCAQGRIHHLELQNDRRGQVRLMSFGFHRGGYLELISPNLHLYSTRENSVHARLGSAFTKAEMMACLHTWVIIQPPVNQTGGNLAIYSQKPGEDLPLNGTSKQKPLNSTKTKSIINKETVGNTELPLLKVNGSYHTQFYVRMDKDEHIGLYTLFFHSCEEGKQSAPSPIPFNLGAIFNDSNFIQLTLNFNRICISDQ</sequence>
<reference evidence="2" key="1">
    <citation type="submission" date="2025-08" db="UniProtKB">
        <authorList>
            <consortium name="Ensembl"/>
        </authorList>
    </citation>
    <scope>IDENTIFICATION</scope>
</reference>
<accession>A0A8C4QAB8</accession>
<reference evidence="2" key="2">
    <citation type="submission" date="2025-09" db="UniProtKB">
        <authorList>
            <consortium name="Ensembl"/>
        </authorList>
    </citation>
    <scope>IDENTIFICATION</scope>
</reference>
<evidence type="ECO:0000256" key="1">
    <source>
        <dbReference type="SAM" id="SignalP"/>
    </source>
</evidence>
<protein>
    <submittedName>
        <fullName evidence="2">Uncharacterized protein</fullName>
    </submittedName>
</protein>
<dbReference type="GeneTree" id="ENSGT00930000152951"/>
<feature type="signal peptide" evidence="1">
    <location>
        <begin position="1"/>
        <end position="27"/>
    </location>
</feature>
<evidence type="ECO:0000313" key="2">
    <source>
        <dbReference type="Ensembl" id="ENSEBUP00000012367.1"/>
    </source>
</evidence>
<dbReference type="Proteomes" id="UP000694388">
    <property type="component" value="Unplaced"/>
</dbReference>
<dbReference type="AlphaFoldDB" id="A0A8C4QAB8"/>
<feature type="chain" id="PRO_5034596444" evidence="1">
    <location>
        <begin position="28"/>
        <end position="219"/>
    </location>
</feature>
<keyword evidence="1" id="KW-0732">Signal</keyword>
<proteinExistence type="predicted"/>
<keyword evidence="3" id="KW-1185">Reference proteome</keyword>